<proteinExistence type="predicted"/>
<accession>A0A4Q9R1G7</accession>
<organism evidence="1 4">
    <name type="scientific">Phytopseudomonas dryadis</name>
    <dbReference type="NCBI Taxonomy" id="2487520"/>
    <lineage>
        <taxon>Bacteria</taxon>
        <taxon>Pseudomonadati</taxon>
        <taxon>Pseudomonadota</taxon>
        <taxon>Gammaproteobacteria</taxon>
        <taxon>Pseudomonadales</taxon>
        <taxon>Pseudomonadaceae</taxon>
        <taxon>Phytopseudomonas</taxon>
    </lineage>
</organism>
<dbReference type="AlphaFoldDB" id="A0A4Q9R1G7"/>
<sequence>MGINKGEAFAARDIYIDYDFEEVTYRWDHREQKIYVKFYGDQELTDPVAHDNRLYNEALRFGREITREQYEQGFVRR</sequence>
<evidence type="ECO:0000313" key="1">
    <source>
        <dbReference type="EMBL" id="TBU92803.1"/>
    </source>
</evidence>
<comment type="caution">
    <text evidence="1">The sequence shown here is derived from an EMBL/GenBank/DDBJ whole genome shotgun (WGS) entry which is preliminary data.</text>
</comment>
<evidence type="ECO:0000313" key="4">
    <source>
        <dbReference type="Proteomes" id="UP000293172"/>
    </source>
</evidence>
<gene>
    <name evidence="2" type="ORF">DNK34_16890</name>
    <name evidence="1" type="ORF">DNK44_11950</name>
</gene>
<reference evidence="3 4" key="1">
    <citation type="submission" date="2018-06" db="EMBL/GenBank/DDBJ databases">
        <title>Three novel Pseudomonas species isolated from symptomatic oak.</title>
        <authorList>
            <person name="Bueno-Gonzalez V."/>
            <person name="Brady C."/>
        </authorList>
    </citation>
    <scope>NUCLEOTIDE SEQUENCE [LARGE SCALE GENOMIC DNA]</scope>
    <source>
        <strain evidence="2 3">P26B</strain>
        <strain evidence="1 4">P6B</strain>
    </source>
</reference>
<dbReference type="Pfam" id="PF24154">
    <property type="entry name" value="Tis1_ImmP"/>
    <property type="match status" value="1"/>
</dbReference>
<name>A0A4Q9R1G7_9GAMM</name>
<dbReference type="RefSeq" id="WP_131176230.1">
    <property type="nucleotide sequence ID" value="NZ_QJUL01000014.1"/>
</dbReference>
<keyword evidence="3" id="KW-1185">Reference proteome</keyword>
<dbReference type="Proteomes" id="UP000293172">
    <property type="component" value="Unassembled WGS sequence"/>
</dbReference>
<dbReference type="EMBL" id="QJUL01000014">
    <property type="protein sequence ID" value="TBU92803.1"/>
    <property type="molecule type" value="Genomic_DNA"/>
</dbReference>
<protein>
    <submittedName>
        <fullName evidence="1">Uncharacterized protein</fullName>
    </submittedName>
</protein>
<dbReference type="InterPro" id="IPR056206">
    <property type="entry name" value="Tis1_ImmP"/>
</dbReference>
<evidence type="ECO:0000313" key="3">
    <source>
        <dbReference type="Proteomes" id="UP000291334"/>
    </source>
</evidence>
<dbReference type="EMBL" id="QJUM01000020">
    <property type="protein sequence ID" value="TBV03264.1"/>
    <property type="molecule type" value="Genomic_DNA"/>
</dbReference>
<evidence type="ECO:0000313" key="2">
    <source>
        <dbReference type="EMBL" id="TBV03264.1"/>
    </source>
</evidence>
<dbReference type="OrthoDB" id="7573881at2"/>
<dbReference type="Proteomes" id="UP000291334">
    <property type="component" value="Unassembled WGS sequence"/>
</dbReference>